<reference evidence="2" key="1">
    <citation type="submission" date="2020-08" db="EMBL/GenBank/DDBJ databases">
        <title>Multicomponent nature underlies the extraordinary mechanical properties of spider dragline silk.</title>
        <authorList>
            <person name="Kono N."/>
            <person name="Nakamura H."/>
            <person name="Mori M."/>
            <person name="Yoshida Y."/>
            <person name="Ohtoshi R."/>
            <person name="Malay A.D."/>
            <person name="Moran D.A.P."/>
            <person name="Tomita M."/>
            <person name="Numata K."/>
            <person name="Arakawa K."/>
        </authorList>
    </citation>
    <scope>NUCLEOTIDE SEQUENCE</scope>
</reference>
<comment type="caution">
    <text evidence="2">The sequence shown here is derived from an EMBL/GenBank/DDBJ whole genome shotgun (WGS) entry which is preliminary data.</text>
</comment>
<accession>A0A8X7CIK7</accession>
<proteinExistence type="predicted"/>
<evidence type="ECO:0000313" key="3">
    <source>
        <dbReference type="Proteomes" id="UP000886998"/>
    </source>
</evidence>
<dbReference type="EMBL" id="BMAV01016295">
    <property type="protein sequence ID" value="GFY66935.1"/>
    <property type="molecule type" value="Genomic_DNA"/>
</dbReference>
<name>A0A8X7CIK7_9ARAC</name>
<protein>
    <submittedName>
        <fullName evidence="2">Uncharacterized protein</fullName>
    </submittedName>
</protein>
<dbReference type="AlphaFoldDB" id="A0A8X7CIK7"/>
<evidence type="ECO:0000313" key="2">
    <source>
        <dbReference type="EMBL" id="GFY66935.1"/>
    </source>
</evidence>
<dbReference type="Proteomes" id="UP000886998">
    <property type="component" value="Unassembled WGS sequence"/>
</dbReference>
<organism evidence="2 3">
    <name type="scientific">Trichonephila inaurata madagascariensis</name>
    <dbReference type="NCBI Taxonomy" id="2747483"/>
    <lineage>
        <taxon>Eukaryota</taxon>
        <taxon>Metazoa</taxon>
        <taxon>Ecdysozoa</taxon>
        <taxon>Arthropoda</taxon>
        <taxon>Chelicerata</taxon>
        <taxon>Arachnida</taxon>
        <taxon>Araneae</taxon>
        <taxon>Araneomorphae</taxon>
        <taxon>Entelegynae</taxon>
        <taxon>Araneoidea</taxon>
        <taxon>Nephilidae</taxon>
        <taxon>Trichonephila</taxon>
        <taxon>Trichonephila inaurata</taxon>
    </lineage>
</organism>
<gene>
    <name evidence="2" type="primary">NCL1_53971</name>
    <name evidence="2" type="ORF">TNIN_193591</name>
</gene>
<feature type="region of interest" description="Disordered" evidence="1">
    <location>
        <begin position="34"/>
        <end position="60"/>
    </location>
</feature>
<sequence length="95" mass="11413">MPLIVWIINIVIKRDPFPETDIVMYINVTRRKTSAERMREHRRRRRNAVESELVQEPQHQVPYVEGSENATLSSYSDFYRHRLAREEFKINPTSL</sequence>
<keyword evidence="3" id="KW-1185">Reference proteome</keyword>
<evidence type="ECO:0000256" key="1">
    <source>
        <dbReference type="SAM" id="MobiDB-lite"/>
    </source>
</evidence>